<dbReference type="InterPro" id="IPR029063">
    <property type="entry name" value="SAM-dependent_MTases_sf"/>
</dbReference>
<evidence type="ECO:0000256" key="1">
    <source>
        <dbReference type="ARBA" id="ARBA00022603"/>
    </source>
</evidence>
<evidence type="ECO:0000256" key="3">
    <source>
        <dbReference type="ARBA" id="ARBA00022691"/>
    </source>
</evidence>
<evidence type="ECO:0000313" key="7">
    <source>
        <dbReference type="Proteomes" id="UP000018542"/>
    </source>
</evidence>
<feature type="signal peptide" evidence="4">
    <location>
        <begin position="1"/>
        <end position="33"/>
    </location>
</feature>
<feature type="chain" id="PRO_5004740723" evidence="4">
    <location>
        <begin position="34"/>
        <end position="203"/>
    </location>
</feature>
<dbReference type="InterPro" id="IPR025714">
    <property type="entry name" value="Methyltranfer_dom"/>
</dbReference>
<dbReference type="GO" id="GO:0032259">
    <property type="term" value="P:methylation"/>
    <property type="evidence" value="ECO:0007669"/>
    <property type="project" value="UniProtKB-KW"/>
</dbReference>
<accession>V5SII3</accession>
<keyword evidence="2 6" id="KW-0808">Transferase</keyword>
<dbReference type="InterPro" id="IPR026170">
    <property type="entry name" value="FAM173A/B"/>
</dbReference>
<keyword evidence="4" id="KW-0732">Signal</keyword>
<protein>
    <submittedName>
        <fullName evidence="6">RNA methyltransferase</fullName>
    </submittedName>
</protein>
<feature type="domain" description="Methyltransferase" evidence="5">
    <location>
        <begin position="67"/>
        <end position="131"/>
    </location>
</feature>
<dbReference type="STRING" id="1029756.W911_17360"/>
<dbReference type="PATRIC" id="fig|1029756.8.peg.3612"/>
<keyword evidence="3" id="KW-0949">S-adenosyl-L-methionine</keyword>
<organism evidence="6 7">
    <name type="scientific">Hyphomicrobium nitrativorans NL23</name>
    <dbReference type="NCBI Taxonomy" id="1029756"/>
    <lineage>
        <taxon>Bacteria</taxon>
        <taxon>Pseudomonadati</taxon>
        <taxon>Pseudomonadota</taxon>
        <taxon>Alphaproteobacteria</taxon>
        <taxon>Hyphomicrobiales</taxon>
        <taxon>Hyphomicrobiaceae</taxon>
        <taxon>Hyphomicrobium</taxon>
    </lineage>
</organism>
<dbReference type="PANTHER" id="PTHR13610">
    <property type="entry name" value="METHYLTRANSFERASE DOMAIN-CONTAINING PROTEIN"/>
    <property type="match status" value="1"/>
</dbReference>
<dbReference type="AlphaFoldDB" id="V5SII3"/>
<evidence type="ECO:0000313" key="6">
    <source>
        <dbReference type="EMBL" id="AHB49764.1"/>
    </source>
</evidence>
<dbReference type="SUPFAM" id="SSF53335">
    <property type="entry name" value="S-adenosyl-L-methionine-dependent methyltransferases"/>
    <property type="match status" value="1"/>
</dbReference>
<dbReference type="HOGENOM" id="CLU_068443_2_0_5"/>
<dbReference type="Pfam" id="PF13847">
    <property type="entry name" value="Methyltransf_31"/>
    <property type="match status" value="1"/>
</dbReference>
<proteinExistence type="predicted"/>
<dbReference type="CDD" id="cd02440">
    <property type="entry name" value="AdoMet_MTases"/>
    <property type="match status" value="1"/>
</dbReference>
<dbReference type="GO" id="GO:0016279">
    <property type="term" value="F:protein-lysine N-methyltransferase activity"/>
    <property type="evidence" value="ECO:0007669"/>
    <property type="project" value="InterPro"/>
</dbReference>
<sequence>MVYTPRFPAEECRVSFRSPFTAVALFCALAAGAVVSAPANTAHPPEVLYFPTPQAAVDVMLEMADLKEGDVLIDLGSGDGRIPITAAKRYGIRAEGVDINPDLVAKATENAEQAGVADKVVFKEQDLFETELGDATVITLFLLTSINLKLRPELLKLAPGTRILSYNFGMGEWTPDRTEIVEGRAVHLWVVPDKAPEFKPIGP</sequence>
<keyword evidence="1 6" id="KW-0489">Methyltransferase</keyword>
<dbReference type="OrthoDB" id="281208at2"/>
<evidence type="ECO:0000259" key="5">
    <source>
        <dbReference type="Pfam" id="PF13847"/>
    </source>
</evidence>
<name>V5SII3_9HYPH</name>
<keyword evidence="7" id="KW-1185">Reference proteome</keyword>
<dbReference type="EMBL" id="CP006912">
    <property type="protein sequence ID" value="AHB49764.1"/>
    <property type="molecule type" value="Genomic_DNA"/>
</dbReference>
<dbReference type="Gene3D" id="3.40.50.150">
    <property type="entry name" value="Vaccinia Virus protein VP39"/>
    <property type="match status" value="1"/>
</dbReference>
<dbReference type="Proteomes" id="UP000018542">
    <property type="component" value="Chromosome"/>
</dbReference>
<evidence type="ECO:0000256" key="2">
    <source>
        <dbReference type="ARBA" id="ARBA00022679"/>
    </source>
</evidence>
<evidence type="ECO:0000256" key="4">
    <source>
        <dbReference type="SAM" id="SignalP"/>
    </source>
</evidence>
<gene>
    <name evidence="6" type="ORF">W911_17360</name>
</gene>
<dbReference type="PANTHER" id="PTHR13610:SF11">
    <property type="entry name" value="METHYLTRANSFERASE DOMAIN-CONTAINING PROTEIN"/>
    <property type="match status" value="1"/>
</dbReference>
<reference evidence="6 7" key="1">
    <citation type="journal article" date="2014" name="Genome Announc.">
        <title>Complete Genome Sequence of Hyphomicrobium nitrativorans Strain NL23, a Denitrifying Bacterium Isolated from Biofilm of a Methanol-Fed Denitrification System Treating Seawater at the Montreal Biodome.</title>
        <authorList>
            <person name="Martineau C."/>
            <person name="Villeneuve C."/>
            <person name="Mauffrey F."/>
            <person name="Villemur R."/>
        </authorList>
    </citation>
    <scope>NUCLEOTIDE SEQUENCE [LARGE SCALE GENOMIC DNA]</scope>
    <source>
        <strain evidence="6">NL23</strain>
    </source>
</reference>
<dbReference type="KEGG" id="hni:W911_17360"/>